<dbReference type="SMART" id="SM00185">
    <property type="entry name" value="ARM"/>
    <property type="match status" value="7"/>
</dbReference>
<evidence type="ECO:0000256" key="6">
    <source>
        <dbReference type="ARBA" id="ARBA00045876"/>
    </source>
</evidence>
<dbReference type="PROSITE" id="PS50176">
    <property type="entry name" value="ARM_REPEAT"/>
    <property type="match status" value="2"/>
</dbReference>
<evidence type="ECO:0000256" key="3">
    <source>
        <dbReference type="ARBA" id="ARBA00022737"/>
    </source>
</evidence>
<dbReference type="InterPro" id="IPR000225">
    <property type="entry name" value="Armadillo"/>
</dbReference>
<evidence type="ECO:0000256" key="1">
    <source>
        <dbReference type="ARBA" id="ARBA00009299"/>
    </source>
</evidence>
<dbReference type="Gene3D" id="1.25.10.10">
    <property type="entry name" value="Leucine-rich Repeat Variant"/>
    <property type="match status" value="8"/>
</dbReference>
<dbReference type="InterPro" id="IPR021133">
    <property type="entry name" value="HEAT_type_2"/>
</dbReference>
<dbReference type="Pfam" id="PF00149">
    <property type="entry name" value="Metallophos"/>
    <property type="match status" value="1"/>
</dbReference>
<dbReference type="Proteomes" id="UP000658514">
    <property type="component" value="Unassembled WGS sequence"/>
</dbReference>
<sequence length="1572" mass="178598">MVNWSDYLQSLCNDKKYVQWWDAYTLTDVIGKQRVEREKSPLLLNFTVETVKPAKGEPNAAQEKTERLDVLEGLRKYAKEHVLLVGRPGSGKSTALVRLLLEEAEKARSPLNPPLERGEVKSSEPPFLRGAGGIIPVLVELRYYQTSILDLIRDFCKRHRLLLDTTTIEQLLFAGELLLLVDGINELPSEAARQDLYKFRQDYEKTTPMIFTTRDLGVGGDLGITKKLEMQPLTAEQMQQFVCAYLPEQGEQMLQKLGDRLREFGETPLLLWMLCSLFDPKVGIPPNLGLVFREFTQNSYKNLKQDILVKDETWDWWFLLLQHLAFRMTKGDKLTELNVAIPKSEVEKVLTEFLKGEKFDPPRDHAFKSLRDLLKYHLIQLGANEQIEFRHQLIQEYYTAECLLKQLTNLSDDCLKREYLNYLKWTEPLRLMLELLDNEVSALRVVKLALEVDWQLGARLAGAVKSDLQQQTVNLVAELEIPLLFKIRLLGLTKSEQAIPGLIKLLEDEDYSVRIIAAEALGEIKSEQAIPGLIKLLEDEDSYVRRIAAKALGEIKSEQAIPGLIKLLEHEDSDVRSRAAEALVKIKSEQAIPGLIKLLEDEDSSVRITAAYHLKKIKSEQAIPGLIKLLEDEDSSVRSLAAEALGEIKSEQGITGLIKFLEDEDSYVRSSAAYALGEIKSEQGITGLIKLLEDEDYSVRIIAAEALGKIKSEQGITGLMKLLEHEDSNVRDRAAQALREIKSEQAIPGLIKLLEHEDSDVRSHAAQALREIKSEQAIPGLIKLLEHEDSDVRSHAAYALVKIKSEQAIPGLIKLLEDEDSDVRYRAASALGEIKSEQAIPGLIQLLEDEDSEVRYSAADALEEIKSEQGIPGLIKLLEDEDSDVRYRAAKALGKIKSEQAIPGLIKLLEDEDSDVRSSAAYALVKIKSEQGITGLIKLLEDEQSWVRKTAAEALVKIKSEQAIPGLIKLLEDEDSWVRRIAADALGEIKSEQAIPELIKLLEHEDSDVRCRAADALGEIKSEQVIPGLIKLLEHEDSNVRYSAKEALVKIKSEQAILQIMNLLKNEEFVAANNGDTLHYGLQVLEAIQENCKYYNYTIKNYQNIGVYPDKMSLKKQLIDLLENYFHTVKDRKTLLSYLDFNELIKKVDLEGTSLQFTVHLVHVLEMEGYDFLLHFIDSLANSDYLGIEAKEQLNKLSKNIKTIPADNWRSVFADNQLQPKLTPSPITPSSLPSTINYILHLSDLHFTTPNQAQLWSNQLANDLRKELNIPHLDTLILSGDIANYSTPEEYQIAEEFLSHLRQDFPLKPEQIIIVPGNHDLNWKISEEEGYTPVLRKKYQGSMDENHVIDDSGNYIAVVKPEDYKRRFENFSNFYQTIKGKPYPLEYDKQYTLDYFPNQNLLILGLNSAWQLDHHYKSRASINMNALSNALSEIRRNPEYRNCIKIAVWHHPLDSAWDDRIKDQGFMEQLAVSGFRFFLHGHIHKAETSQYRYDLSTNGRKLDRICAGTFGAPVREWVPGYPLQYNLLKFAGDKLTVNTRRREELNGAWKPDARWLMGAGQNPLPYYEIPLA</sequence>
<dbReference type="InterPro" id="IPR000357">
    <property type="entry name" value="HEAT"/>
</dbReference>
<evidence type="ECO:0000256" key="4">
    <source>
        <dbReference type="ARBA" id="ARBA00022738"/>
    </source>
</evidence>
<keyword evidence="5" id="KW-0456">Lyase</keyword>
<dbReference type="SUPFAM" id="SSF52540">
    <property type="entry name" value="P-loop containing nucleoside triphosphate hydrolases"/>
    <property type="match status" value="1"/>
</dbReference>
<dbReference type="PROSITE" id="PS50077">
    <property type="entry name" value="HEAT_REPEAT"/>
    <property type="match status" value="7"/>
</dbReference>
<dbReference type="InterPro" id="IPR016024">
    <property type="entry name" value="ARM-type_fold"/>
</dbReference>
<dbReference type="InterPro" id="IPR027417">
    <property type="entry name" value="P-loop_NTPase"/>
</dbReference>
<evidence type="ECO:0000256" key="2">
    <source>
        <dbReference type="ARBA" id="ARBA00022549"/>
    </source>
</evidence>
<keyword evidence="4" id="KW-0605">Phycobilisome</keyword>
<dbReference type="RefSeq" id="WP_190542621.1">
    <property type="nucleotide sequence ID" value="NZ_CAWPNO010000053.1"/>
</dbReference>
<feature type="domain" description="Calcineurin-like phosphoesterase" evidence="7">
    <location>
        <begin position="1239"/>
        <end position="1485"/>
    </location>
</feature>
<accession>A0ABR8A9W4</accession>
<dbReference type="PANTHER" id="PTHR12697:SF5">
    <property type="entry name" value="DEOXYHYPUSINE HYDROXYLASE"/>
    <property type="match status" value="1"/>
</dbReference>
<dbReference type="SUPFAM" id="SSF48371">
    <property type="entry name" value="ARM repeat"/>
    <property type="match status" value="1"/>
</dbReference>
<dbReference type="Pfam" id="PF03130">
    <property type="entry name" value="HEAT_PBS"/>
    <property type="match status" value="3"/>
</dbReference>
<dbReference type="InterPro" id="IPR004843">
    <property type="entry name" value="Calcineurin-like_PHP"/>
</dbReference>
<dbReference type="Pfam" id="PF13646">
    <property type="entry name" value="HEAT_2"/>
    <property type="match status" value="5"/>
</dbReference>
<dbReference type="Gene3D" id="3.40.50.300">
    <property type="entry name" value="P-loop containing nucleotide triphosphate hydrolases"/>
    <property type="match status" value="1"/>
</dbReference>
<comment type="caution">
    <text evidence="9">The sequence shown here is derived from an EMBL/GenBank/DDBJ whole genome shotgun (WGS) entry which is preliminary data.</text>
</comment>
<dbReference type="InterPro" id="IPR004155">
    <property type="entry name" value="PBS_lyase_HEAT"/>
</dbReference>
<proteinExistence type="inferred from homology"/>
<evidence type="ECO:0000313" key="9">
    <source>
        <dbReference type="EMBL" id="MBD2196797.1"/>
    </source>
</evidence>
<dbReference type="Pfam" id="PF02985">
    <property type="entry name" value="HEAT"/>
    <property type="match status" value="1"/>
</dbReference>
<evidence type="ECO:0000259" key="8">
    <source>
        <dbReference type="Pfam" id="PF19961"/>
    </source>
</evidence>
<dbReference type="Pfam" id="PF19961">
    <property type="entry name" value="EAD8"/>
    <property type="match status" value="1"/>
</dbReference>
<name>A0ABR8A9W4_9CYAN</name>
<dbReference type="InterPro" id="IPR011989">
    <property type="entry name" value="ARM-like"/>
</dbReference>
<feature type="domain" description="Effector-associated" evidence="8">
    <location>
        <begin position="1114"/>
        <end position="1200"/>
    </location>
</feature>
<dbReference type="SUPFAM" id="SSF56300">
    <property type="entry name" value="Metallo-dependent phosphatases"/>
    <property type="match status" value="1"/>
</dbReference>
<gene>
    <name evidence="9" type="ORF">H6G24_15015</name>
</gene>
<dbReference type="SMART" id="SM00567">
    <property type="entry name" value="EZ_HEAT"/>
    <property type="match status" value="19"/>
</dbReference>
<keyword evidence="3" id="KW-0677">Repeat</keyword>
<comment type="function">
    <text evidence="6">Catalyzes the hydroxylation of the N(6)-(4-aminobutyl)-L-lysine intermediate produced by deoxyhypusine synthase/DHPS on a critical lysine of the eukaryotic translation initiation factor 5A/eIF-5A. This is the second step of the post-translational modification of that lysine into an unusual amino acid residue named hypusine. Hypusination is unique to mature eIF-5A factor and is essential for its function.</text>
</comment>
<keyword evidence="10" id="KW-1185">Reference proteome</keyword>
<protein>
    <submittedName>
        <fullName evidence="9">HEAT repeat domain-containing protein</fullName>
    </submittedName>
</protein>
<evidence type="ECO:0000256" key="5">
    <source>
        <dbReference type="ARBA" id="ARBA00023239"/>
    </source>
</evidence>
<dbReference type="InterPro" id="IPR045437">
    <property type="entry name" value="EAD8"/>
</dbReference>
<evidence type="ECO:0000259" key="7">
    <source>
        <dbReference type="Pfam" id="PF00149"/>
    </source>
</evidence>
<comment type="similarity">
    <text evidence="1">Belongs to the CpcE/RpcE/PecE family.</text>
</comment>
<keyword evidence="2" id="KW-0042">Antenna complex</keyword>
<organism evidence="9 10">
    <name type="scientific">Calothrix parietina FACHB-288</name>
    <dbReference type="NCBI Taxonomy" id="2692896"/>
    <lineage>
        <taxon>Bacteria</taxon>
        <taxon>Bacillati</taxon>
        <taxon>Cyanobacteriota</taxon>
        <taxon>Cyanophyceae</taxon>
        <taxon>Nostocales</taxon>
        <taxon>Calotrichaceae</taxon>
        <taxon>Calothrix</taxon>
    </lineage>
</organism>
<dbReference type="EMBL" id="JACJQH010000021">
    <property type="protein sequence ID" value="MBD2196797.1"/>
    <property type="molecule type" value="Genomic_DNA"/>
</dbReference>
<dbReference type="InterPro" id="IPR029052">
    <property type="entry name" value="Metallo-depent_PP-like"/>
</dbReference>
<reference evidence="9 10" key="1">
    <citation type="journal article" date="2020" name="ISME J.">
        <title>Comparative genomics reveals insights into cyanobacterial evolution and habitat adaptation.</title>
        <authorList>
            <person name="Chen M.Y."/>
            <person name="Teng W.K."/>
            <person name="Zhao L."/>
            <person name="Hu C.X."/>
            <person name="Zhou Y.K."/>
            <person name="Han B.P."/>
            <person name="Song L.R."/>
            <person name="Shu W.S."/>
        </authorList>
    </citation>
    <scope>NUCLEOTIDE SEQUENCE [LARGE SCALE GENOMIC DNA]</scope>
    <source>
        <strain evidence="9 10">FACHB-288</strain>
    </source>
</reference>
<dbReference type="PANTHER" id="PTHR12697">
    <property type="entry name" value="PBS LYASE HEAT-LIKE PROTEIN"/>
    <property type="match status" value="1"/>
</dbReference>
<dbReference type="Gene3D" id="3.60.21.10">
    <property type="match status" value="1"/>
</dbReference>
<evidence type="ECO:0000313" key="10">
    <source>
        <dbReference type="Proteomes" id="UP000658514"/>
    </source>
</evidence>